<dbReference type="EMBL" id="JAUCGM010000949">
    <property type="protein sequence ID" value="MDM8563898.1"/>
    <property type="molecule type" value="Genomic_DNA"/>
</dbReference>
<keyword evidence="2" id="KW-1185">Reference proteome</keyword>
<gene>
    <name evidence="1" type="ORF">QUF54_11145</name>
</gene>
<reference evidence="1" key="1">
    <citation type="submission" date="2023-06" db="EMBL/GenBank/DDBJ databases">
        <title>Uncultivated large filamentous bacteria from sulfidic sediments reveal new species and different genomic features in energy metabolism and defense.</title>
        <authorList>
            <person name="Fonseca A."/>
        </authorList>
    </citation>
    <scope>NUCLEOTIDE SEQUENCE</scope>
    <source>
        <strain evidence="1">HSG4</strain>
    </source>
</reference>
<protein>
    <recommendedName>
        <fullName evidence="3">Molecular chaperone DnaJ</fullName>
    </recommendedName>
</protein>
<evidence type="ECO:0000313" key="2">
    <source>
        <dbReference type="Proteomes" id="UP001171945"/>
    </source>
</evidence>
<comment type="caution">
    <text evidence="1">The sequence shown here is derived from an EMBL/GenBank/DDBJ whole genome shotgun (WGS) entry which is preliminary data.</text>
</comment>
<evidence type="ECO:0008006" key="3">
    <source>
        <dbReference type="Google" id="ProtNLM"/>
    </source>
</evidence>
<organism evidence="1 2">
    <name type="scientific">Candidatus Marithioploca araucensis</name>
    <dbReference type="NCBI Taxonomy" id="70273"/>
    <lineage>
        <taxon>Bacteria</taxon>
        <taxon>Pseudomonadati</taxon>
        <taxon>Pseudomonadota</taxon>
        <taxon>Gammaproteobacteria</taxon>
        <taxon>Thiotrichales</taxon>
        <taxon>Thiotrichaceae</taxon>
        <taxon>Candidatus Marithioploca</taxon>
    </lineage>
</organism>
<dbReference type="Proteomes" id="UP001171945">
    <property type="component" value="Unassembled WGS sequence"/>
</dbReference>
<feature type="non-terminal residue" evidence="1">
    <location>
        <position position="1"/>
    </location>
</feature>
<name>A0ABT7VWF7_9GAMM</name>
<evidence type="ECO:0000313" key="1">
    <source>
        <dbReference type="EMBL" id="MDM8563898.1"/>
    </source>
</evidence>
<sequence length="274" mass="31990">IINALVSALCTGNATKAEELIQLLQKQHPSHPQLLHLQKLLTAKQRFNQPVKDIAHELNELRSLNAPALKLLGNEAQNYRIPLWQRLAKALHGQRFNPLKPELHCSFACSEATDWAGVREAVENEPHWPQHFILALRLCKALYFLNELETAIEIWFYLFWQFPEKAAAAISSAKNPHLRDRWLAFENLEEELNPVHFPIWMLLTDSKLIHYLPKKNLPVSTVHRKNYHTIHQALLLKQKKTESPQNVELELRIAIKKTDEDLLKWYLKRYSESF</sequence>
<accession>A0ABT7VWF7</accession>
<proteinExistence type="predicted"/>